<dbReference type="Proteomes" id="UP001066276">
    <property type="component" value="Chromosome 7"/>
</dbReference>
<organism evidence="2 3">
    <name type="scientific">Pleurodeles waltl</name>
    <name type="common">Iberian ribbed newt</name>
    <dbReference type="NCBI Taxonomy" id="8319"/>
    <lineage>
        <taxon>Eukaryota</taxon>
        <taxon>Metazoa</taxon>
        <taxon>Chordata</taxon>
        <taxon>Craniata</taxon>
        <taxon>Vertebrata</taxon>
        <taxon>Euteleostomi</taxon>
        <taxon>Amphibia</taxon>
        <taxon>Batrachia</taxon>
        <taxon>Caudata</taxon>
        <taxon>Salamandroidea</taxon>
        <taxon>Salamandridae</taxon>
        <taxon>Pleurodelinae</taxon>
        <taxon>Pleurodeles</taxon>
    </lineage>
</organism>
<proteinExistence type="predicted"/>
<gene>
    <name evidence="2" type="ORF">NDU88_005543</name>
</gene>
<feature type="region of interest" description="Disordered" evidence="1">
    <location>
        <begin position="1"/>
        <end position="114"/>
    </location>
</feature>
<evidence type="ECO:0000313" key="2">
    <source>
        <dbReference type="EMBL" id="KAJ1127140.1"/>
    </source>
</evidence>
<sequence length="114" mass="12403">MLDLPPTLPTVAREHEADLRPQGNNSTTAARTAEVAPMQPPKKALWPKQNQEAPKHAGPTGTDSNEKEARLPSQPVSEVQLQARGTKAAMTTQTGQGRMQKKRKKVAHTQLPLP</sequence>
<dbReference type="AlphaFoldDB" id="A0AAV7PG88"/>
<comment type="caution">
    <text evidence="2">The sequence shown here is derived from an EMBL/GenBank/DDBJ whole genome shotgun (WGS) entry which is preliminary data.</text>
</comment>
<protein>
    <submittedName>
        <fullName evidence="2">Uncharacterized protein</fullName>
    </submittedName>
</protein>
<reference evidence="2" key="1">
    <citation type="journal article" date="2022" name="bioRxiv">
        <title>Sequencing and chromosome-scale assembly of the giantPleurodeles waltlgenome.</title>
        <authorList>
            <person name="Brown T."/>
            <person name="Elewa A."/>
            <person name="Iarovenko S."/>
            <person name="Subramanian E."/>
            <person name="Araus A.J."/>
            <person name="Petzold A."/>
            <person name="Susuki M."/>
            <person name="Suzuki K.-i.T."/>
            <person name="Hayashi T."/>
            <person name="Toyoda A."/>
            <person name="Oliveira C."/>
            <person name="Osipova E."/>
            <person name="Leigh N.D."/>
            <person name="Simon A."/>
            <person name="Yun M.H."/>
        </authorList>
    </citation>
    <scope>NUCLEOTIDE SEQUENCE</scope>
    <source>
        <strain evidence="2">20211129_DDA</strain>
        <tissue evidence="2">Liver</tissue>
    </source>
</reference>
<evidence type="ECO:0000256" key="1">
    <source>
        <dbReference type="SAM" id="MobiDB-lite"/>
    </source>
</evidence>
<name>A0AAV7PG88_PLEWA</name>
<accession>A0AAV7PG88</accession>
<dbReference type="EMBL" id="JANPWB010000011">
    <property type="protein sequence ID" value="KAJ1127140.1"/>
    <property type="molecule type" value="Genomic_DNA"/>
</dbReference>
<keyword evidence="3" id="KW-1185">Reference proteome</keyword>
<evidence type="ECO:0000313" key="3">
    <source>
        <dbReference type="Proteomes" id="UP001066276"/>
    </source>
</evidence>